<dbReference type="RefSeq" id="WP_146890898.1">
    <property type="nucleotide sequence ID" value="NZ_VORX01000002.1"/>
</dbReference>
<sequence length="199" mass="21846">MKTFMTLVTVIGMIMVAQAQQDIQFGVKGGLNIASIYGADAGDAQARTSFHGGIMIEIPVFEKLSFQPELLYTSLGTKEDDNSELRLDYLTLPMMVKYYVADNFSLEIGPQIGILLSAESKVEGEGEGDAKEFFKDFDAALNLGIGYKFDNGLNLGARYNLGLIKIIDLSDFFSDGFFSDDGDIKAYNSVVQISVGYFF</sequence>
<evidence type="ECO:0000256" key="1">
    <source>
        <dbReference type="SAM" id="SignalP"/>
    </source>
</evidence>
<organism evidence="3 4">
    <name type="scientific">Gelidibacter salicanalis</name>
    <dbReference type="NCBI Taxonomy" id="291193"/>
    <lineage>
        <taxon>Bacteria</taxon>
        <taxon>Pseudomonadati</taxon>
        <taxon>Bacteroidota</taxon>
        <taxon>Flavobacteriia</taxon>
        <taxon>Flavobacteriales</taxon>
        <taxon>Flavobacteriaceae</taxon>
        <taxon>Gelidibacter</taxon>
    </lineage>
</organism>
<comment type="caution">
    <text evidence="3">The sequence shown here is derived from an EMBL/GenBank/DDBJ whole genome shotgun (WGS) entry which is preliminary data.</text>
</comment>
<dbReference type="SUPFAM" id="SSF56925">
    <property type="entry name" value="OMPA-like"/>
    <property type="match status" value="1"/>
</dbReference>
<proteinExistence type="predicted"/>
<evidence type="ECO:0000259" key="2">
    <source>
        <dbReference type="Pfam" id="PF13568"/>
    </source>
</evidence>
<dbReference type="EMBL" id="VORX01000002">
    <property type="protein sequence ID" value="TXE09305.1"/>
    <property type="molecule type" value="Genomic_DNA"/>
</dbReference>
<dbReference type="InterPro" id="IPR025665">
    <property type="entry name" value="Beta-barrel_OMP_2"/>
</dbReference>
<dbReference type="Pfam" id="PF13568">
    <property type="entry name" value="OMP_b-brl_2"/>
    <property type="match status" value="1"/>
</dbReference>
<name>A0A5C7AS35_9FLAO</name>
<keyword evidence="1" id="KW-0732">Signal</keyword>
<dbReference type="AlphaFoldDB" id="A0A5C7AS35"/>
<evidence type="ECO:0000313" key="3">
    <source>
        <dbReference type="EMBL" id="TXE09305.1"/>
    </source>
</evidence>
<feature type="domain" description="Outer membrane protein beta-barrel" evidence="2">
    <location>
        <begin position="18"/>
        <end position="167"/>
    </location>
</feature>
<feature type="chain" id="PRO_5022757701" evidence="1">
    <location>
        <begin position="20"/>
        <end position="199"/>
    </location>
</feature>
<keyword evidence="4" id="KW-1185">Reference proteome</keyword>
<feature type="signal peptide" evidence="1">
    <location>
        <begin position="1"/>
        <end position="19"/>
    </location>
</feature>
<dbReference type="InterPro" id="IPR011250">
    <property type="entry name" value="OMP/PagP_B-barrel"/>
</dbReference>
<dbReference type="Proteomes" id="UP000321734">
    <property type="component" value="Unassembled WGS sequence"/>
</dbReference>
<protein>
    <submittedName>
        <fullName evidence="3">PorT family protein</fullName>
    </submittedName>
</protein>
<reference evidence="3 4" key="1">
    <citation type="submission" date="2019-08" db="EMBL/GenBank/DDBJ databases">
        <title>Genome sequence of Gelidibacter salicanalis IC162T.</title>
        <authorList>
            <person name="Bowman J.P."/>
        </authorList>
    </citation>
    <scope>NUCLEOTIDE SEQUENCE [LARGE SCALE GENOMIC DNA]</scope>
    <source>
        <strain evidence="3 4">IC162</strain>
    </source>
</reference>
<gene>
    <name evidence="3" type="ORF">ES711_05080</name>
</gene>
<accession>A0A5C7AS35</accession>
<evidence type="ECO:0000313" key="4">
    <source>
        <dbReference type="Proteomes" id="UP000321734"/>
    </source>
</evidence>
<dbReference type="OrthoDB" id="947434at2"/>